<feature type="region of interest" description="Disordered" evidence="1">
    <location>
        <begin position="828"/>
        <end position="892"/>
    </location>
</feature>
<feature type="compositionally biased region" description="Polar residues" evidence="1">
    <location>
        <begin position="708"/>
        <end position="727"/>
    </location>
</feature>
<keyword evidence="6" id="KW-1185">Reference proteome</keyword>
<feature type="transmembrane region" description="Helical" evidence="2">
    <location>
        <begin position="1618"/>
        <end position="1644"/>
    </location>
</feature>
<dbReference type="Pfam" id="PF24854">
    <property type="entry name" value="DUF7728"/>
    <property type="match status" value="1"/>
</dbReference>
<feature type="compositionally biased region" description="Polar residues" evidence="1">
    <location>
        <begin position="764"/>
        <end position="774"/>
    </location>
</feature>
<feature type="region of interest" description="Disordered" evidence="1">
    <location>
        <begin position="297"/>
        <end position="317"/>
    </location>
</feature>
<feature type="region of interest" description="Disordered" evidence="1">
    <location>
        <begin position="30"/>
        <end position="75"/>
    </location>
</feature>
<feature type="compositionally biased region" description="Low complexity" evidence="1">
    <location>
        <begin position="190"/>
        <end position="264"/>
    </location>
</feature>
<accession>A0ABR0BSY4</accession>
<evidence type="ECO:0000256" key="1">
    <source>
        <dbReference type="SAM" id="MobiDB-lite"/>
    </source>
</evidence>
<name>A0ABR0BSY4_PURLI</name>
<gene>
    <name evidence="5" type="ORF">Purlil1_8705</name>
</gene>
<proteinExistence type="predicted"/>
<reference evidence="5 6" key="1">
    <citation type="journal article" date="2024" name="Microbiol. Resour. Announc.">
        <title>Genome annotations for the ascomycete fungi Trichoderma harzianum, Trichoderma aggressivum, and Purpureocillium lilacinum.</title>
        <authorList>
            <person name="Beijen E.P.W."/>
            <person name="Ohm R.A."/>
        </authorList>
    </citation>
    <scope>NUCLEOTIDE SEQUENCE [LARGE SCALE GENOMIC DNA]</scope>
    <source>
        <strain evidence="5 6">CBS 150709</strain>
    </source>
</reference>
<keyword evidence="2" id="KW-0472">Membrane</keyword>
<keyword evidence="2" id="KW-1133">Transmembrane helix</keyword>
<dbReference type="Proteomes" id="UP001287286">
    <property type="component" value="Unassembled WGS sequence"/>
</dbReference>
<keyword evidence="2" id="KW-0812">Transmembrane</keyword>
<evidence type="ECO:0000256" key="3">
    <source>
        <dbReference type="SAM" id="SignalP"/>
    </source>
</evidence>
<dbReference type="PANTHER" id="PTHR40622">
    <property type="match status" value="1"/>
</dbReference>
<feature type="compositionally biased region" description="Polar residues" evidence="1">
    <location>
        <begin position="828"/>
        <end position="842"/>
    </location>
</feature>
<feature type="region of interest" description="Disordered" evidence="1">
    <location>
        <begin position="617"/>
        <end position="672"/>
    </location>
</feature>
<feature type="compositionally biased region" description="Polar residues" evidence="1">
    <location>
        <begin position="180"/>
        <end position="189"/>
    </location>
</feature>
<dbReference type="InterPro" id="IPR056145">
    <property type="entry name" value="DUF7728"/>
</dbReference>
<feature type="region of interest" description="Disordered" evidence="1">
    <location>
        <begin position="121"/>
        <end position="264"/>
    </location>
</feature>
<dbReference type="PANTHER" id="PTHR40622:SF1">
    <property type="match status" value="1"/>
</dbReference>
<feature type="compositionally biased region" description="Low complexity" evidence="1">
    <location>
        <begin position="658"/>
        <end position="669"/>
    </location>
</feature>
<feature type="compositionally biased region" description="Polar residues" evidence="1">
    <location>
        <begin position="1065"/>
        <end position="1081"/>
    </location>
</feature>
<evidence type="ECO:0000259" key="4">
    <source>
        <dbReference type="Pfam" id="PF24854"/>
    </source>
</evidence>
<evidence type="ECO:0000256" key="2">
    <source>
        <dbReference type="SAM" id="Phobius"/>
    </source>
</evidence>
<keyword evidence="3" id="KW-0732">Signal</keyword>
<feature type="compositionally biased region" description="Basic residues" evidence="1">
    <location>
        <begin position="1584"/>
        <end position="1603"/>
    </location>
</feature>
<feature type="region of interest" description="Disordered" evidence="1">
    <location>
        <begin position="1053"/>
        <end position="1083"/>
    </location>
</feature>
<feature type="region of interest" description="Disordered" evidence="1">
    <location>
        <begin position="354"/>
        <end position="443"/>
    </location>
</feature>
<sequence length="1697" mass="178065">MRLPIASAGFVSAILLCLLAFTAAVPHGKWQKDRGRRMEARDSPPSYYDDPGNTYNPPPPYYGDPGKTYGNPPPYDFGTSSLATISTSNSYRTPGSSSFETFDPTATSQSWTSLVYPSTLSSGYSGTSTSSSTSTSSRESGPTSHSSVDESGIPGTAPTSTATTTNASTASSISISTGTLQTSPKSVTESWPSTSQYLTSSSTYGPSSDSQASPSSSASSALSSSSREPKASISASDPSSRISGTSVTSISTTQSQSTQSGTIETSTWTSLSYTSYPGSGGSLRLSLTHDSSMVINGTSASSSSATQSQSRLSGSSAETSLTVTLTMHPSSATQSTFWPSASSAKTSLTVTLTMHPSSSSVSPSDSSLPETETVTLTRASDIGKPTQSRSSPSLSTVTTEDPSLTQTGYPISPSSGWASFTNSSAETGTATETRTYSQTVPSAGSSAYSFNTGSTGISTGVTTASPATTVTASTDGPGTPPLPSTSQKFWGVWNSHEPPGVNAVSQLFLCNTIASIDDCVFLDFIFSCFGYSSFDNYQQIFDLKPGLGSRQLVSYLCFLNSILGCEAVHFKCMELLSYHSFACFNSHLDFLSAIPYPIKLDQLYSSKAELLSSTTRTSNGVSSVPISSPPYGNSTSRFSQTRPAKSSDLGTIGVTTQSGLSSATSRSSSRVNLTTTVSSANSTHSFTYASPLSPTISRSYTWGGGTGFPSNSGPRTSPMTGGSSMFSTVTESTPTWPNTTTRTNTGPRHSSSPRSASYSAPYPTTSNHTGSGTFTGSVSYTRRSTSLEVVTVVPTTWTTVSKVTHGTSTGVVTVTRISTLTRTYPISSVGNTSYTTHTTRSSNESDEPTVGSLTSTSGVVTSGGLSTTIWQSTSSSPTASETTSESESYSLTQVTLTKVTLTPRLSSKSTSISNSSSLDTTTEPNTTTVPTFWTSSSPGYSTTDAATSSTSSLSTGINGTWTSVDTTCTHKGTYVSPLPASESTASCTTVVDDMTLVLPCPGDMTATIASISSCGALDCPTASSTDGYETSLSLASAPGKTHAAPTTFRTSVAKSGAGSQAPGVESSTGLAPVTSLPNNPNYPWGGDSPIHRHENVTELNNGMARVGVDARTQLATPTRIWVDAAPSRRLVGHSLRSGHGEKCAYVEGGVTIDRGLEANEDAFVACIMAVDGVESRTARIGTWGWAGATDRGRPCKCKPPLSEPTGRVGPGTCRVRRPMASPLVPLLALQASNQASWTRGRVGPSRRGFRGRASGQTAALKGQRSPGGAVTASTSGEQWEHRISTARGPLRQPSAARRRRPSPNGRGGRASCISPLPPARHSSSLLSSIHPLVHPSHLITTRRFPYDTRTRRPTMQLKPLAFAAAAAAMLIVPETSEQGEGVFKALPVHADTLSVPSSAVAQTVRVPCAQCKGSDTQLKLDFAVEGGSRLMLNGFELYPTADPWNGDLSAVVVKADGHEKEQRLGYSLSIEPEAVDQDLQMQLIAVELRVIEVGSRFVEGVPTVRLQVLRAADDEIAIANVALIESPVSGCTTMLCRAKHLTGDMLKSLKGFKGGKGCGRHRNKGHPHHDGTGPGGVMPLHGGRPPHPHPHRPHPHHHHMGPHRHDWRKLMKNVASHIFLPVLMGITAGVGVAVIAMVLCSVLVRVTRLATCKRAGARCCRRKQATPQQDSDVEKVGLMSEEEHEEPPPQYRDDETK</sequence>
<dbReference type="EMBL" id="JAWRVI010000036">
    <property type="protein sequence ID" value="KAK4086971.1"/>
    <property type="molecule type" value="Genomic_DNA"/>
</dbReference>
<feature type="region of interest" description="Disordered" evidence="1">
    <location>
        <begin position="460"/>
        <end position="483"/>
    </location>
</feature>
<feature type="compositionally biased region" description="Low complexity" evidence="1">
    <location>
        <begin position="728"/>
        <end position="763"/>
    </location>
</feature>
<evidence type="ECO:0000313" key="6">
    <source>
        <dbReference type="Proteomes" id="UP001287286"/>
    </source>
</evidence>
<feature type="compositionally biased region" description="Basic and acidic residues" evidence="1">
    <location>
        <begin position="30"/>
        <end position="42"/>
    </location>
</feature>
<feature type="region of interest" description="Disordered" evidence="1">
    <location>
        <begin position="1562"/>
        <end position="1603"/>
    </location>
</feature>
<feature type="region of interest" description="Disordered" evidence="1">
    <location>
        <begin position="707"/>
        <end position="774"/>
    </location>
</feature>
<organism evidence="5 6">
    <name type="scientific">Purpureocillium lilacinum</name>
    <name type="common">Paecilomyces lilacinus</name>
    <dbReference type="NCBI Taxonomy" id="33203"/>
    <lineage>
        <taxon>Eukaryota</taxon>
        <taxon>Fungi</taxon>
        <taxon>Dikarya</taxon>
        <taxon>Ascomycota</taxon>
        <taxon>Pezizomycotina</taxon>
        <taxon>Sordariomycetes</taxon>
        <taxon>Hypocreomycetidae</taxon>
        <taxon>Hypocreales</taxon>
        <taxon>Ophiocordycipitaceae</taxon>
        <taxon>Purpureocillium</taxon>
    </lineage>
</organism>
<feature type="region of interest" description="Disordered" evidence="1">
    <location>
        <begin position="907"/>
        <end position="935"/>
    </location>
</feature>
<feature type="compositionally biased region" description="Low complexity" evidence="1">
    <location>
        <begin position="297"/>
        <end position="316"/>
    </location>
</feature>
<feature type="region of interest" description="Disordered" evidence="1">
    <location>
        <begin position="1663"/>
        <end position="1697"/>
    </location>
</feature>
<protein>
    <recommendedName>
        <fullName evidence="4">DUF7728 domain-containing protein</fullName>
    </recommendedName>
</protein>
<feature type="compositionally biased region" description="Polar residues" evidence="1">
    <location>
        <begin position="385"/>
        <end position="443"/>
    </location>
</feature>
<feature type="domain" description="DUF7728" evidence="4">
    <location>
        <begin position="1412"/>
        <end position="1525"/>
    </location>
</feature>
<evidence type="ECO:0000313" key="5">
    <source>
        <dbReference type="EMBL" id="KAK4086971.1"/>
    </source>
</evidence>
<feature type="chain" id="PRO_5046654636" description="DUF7728 domain-containing protein" evidence="3">
    <location>
        <begin position="25"/>
        <end position="1697"/>
    </location>
</feature>
<feature type="compositionally biased region" description="Polar residues" evidence="1">
    <location>
        <begin position="617"/>
        <end position="644"/>
    </location>
</feature>
<feature type="compositionally biased region" description="Low complexity" evidence="1">
    <location>
        <begin position="849"/>
        <end position="892"/>
    </location>
</feature>
<feature type="compositionally biased region" description="Low complexity" evidence="1">
    <location>
        <begin position="121"/>
        <end position="179"/>
    </location>
</feature>
<feature type="compositionally biased region" description="Low complexity" evidence="1">
    <location>
        <begin position="356"/>
        <end position="369"/>
    </location>
</feature>
<feature type="region of interest" description="Disordered" evidence="1">
    <location>
        <begin position="1235"/>
        <end position="1319"/>
    </location>
</feature>
<feature type="compositionally biased region" description="Low complexity" evidence="1">
    <location>
        <begin position="460"/>
        <end position="474"/>
    </location>
</feature>
<feature type="signal peptide" evidence="3">
    <location>
        <begin position="1"/>
        <end position="24"/>
    </location>
</feature>
<comment type="caution">
    <text evidence="5">The sequence shown here is derived from an EMBL/GenBank/DDBJ whole genome shotgun (WGS) entry which is preliminary data.</text>
</comment>